<comment type="subcellular location">
    <subcellularLocation>
        <location evidence="1">Membrane</location>
        <topology evidence="1">Multi-pass membrane protein</topology>
    </subcellularLocation>
</comment>
<feature type="transmembrane region" description="Helical" evidence="8">
    <location>
        <begin position="38"/>
        <end position="61"/>
    </location>
</feature>
<evidence type="ECO:0000256" key="1">
    <source>
        <dbReference type="ARBA" id="ARBA00004141"/>
    </source>
</evidence>
<feature type="transmembrane region" description="Helical" evidence="8">
    <location>
        <begin position="82"/>
        <end position="105"/>
    </location>
</feature>
<comment type="similarity">
    <text evidence="2">Belongs to the amino acid-polyamine-organocation (APC) superfamily. Spore germination protein (SGP) (TC 2.A.3.9) family.</text>
</comment>
<keyword evidence="7 8" id="KW-0472">Membrane</keyword>
<feature type="transmembrane region" description="Helical" evidence="8">
    <location>
        <begin position="117"/>
        <end position="134"/>
    </location>
</feature>
<reference evidence="9 10" key="1">
    <citation type="submission" date="2021-03" db="EMBL/GenBank/DDBJ databases">
        <title>Genomic Encyclopedia of Type Strains, Phase IV (KMG-IV): sequencing the most valuable type-strain genomes for metagenomic binning, comparative biology and taxonomic classification.</title>
        <authorList>
            <person name="Goeker M."/>
        </authorList>
    </citation>
    <scope>NUCLEOTIDE SEQUENCE [LARGE SCALE GENOMIC DNA]</scope>
    <source>
        <strain evidence="9 10">DSM 101953</strain>
    </source>
</reference>
<name>A0ABS4P1U8_9BACL</name>
<evidence type="ECO:0000256" key="2">
    <source>
        <dbReference type="ARBA" id="ARBA00007998"/>
    </source>
</evidence>
<sequence length="365" mass="41168">MNNPRQITTLRAAAVISSTIIGVGILSFPRYMTEAGNSSAPLVAFCGVLFSFISYWLLASLCQRFPQETLFVFSRRLIGRPLAAIFTVVIMLLFIVLTGLTVRQFGDVATTVLYKKTPIEATIFLMLLISLLSSRRNVVKFSYIHFFYLPLIVGSILVTILLSLKNVDMLNLQPVLMAPSLQFWKGAQEATYLFQSSFVIVLLIPFMEKPGHAVRAGAWAIFLSGAIYVLIVIASVGIFGAEETKLLIYPTLEMARSAAFGEGFLERLDAIFIIIWVISVYTTIYTTYYISAYLLHKLLRFRDQRMASTVLLPVMFILAMLPSNVFESYRWALHLGNAGMMLMFGYPLLLWTVYLLRRHKEKVTS</sequence>
<feature type="transmembrane region" description="Helical" evidence="8">
    <location>
        <begin position="307"/>
        <end position="326"/>
    </location>
</feature>
<dbReference type="PANTHER" id="PTHR34975">
    <property type="entry name" value="SPORE GERMINATION PROTEIN A2"/>
    <property type="match status" value="1"/>
</dbReference>
<accession>A0ABS4P1U8</accession>
<keyword evidence="3" id="KW-0813">Transport</keyword>
<dbReference type="Gene3D" id="1.20.1740.10">
    <property type="entry name" value="Amino acid/polyamine transporter I"/>
    <property type="match status" value="1"/>
</dbReference>
<gene>
    <name evidence="9" type="ORF">J2Z70_006517</name>
</gene>
<proteinExistence type="inferred from homology"/>
<dbReference type="NCBIfam" id="TIGR00912">
    <property type="entry name" value="2A0309"/>
    <property type="match status" value="1"/>
</dbReference>
<keyword evidence="10" id="KW-1185">Reference proteome</keyword>
<evidence type="ECO:0000256" key="7">
    <source>
        <dbReference type="ARBA" id="ARBA00023136"/>
    </source>
</evidence>
<evidence type="ECO:0000256" key="6">
    <source>
        <dbReference type="ARBA" id="ARBA00022989"/>
    </source>
</evidence>
<dbReference type="RefSeq" id="WP_209879720.1">
    <property type="nucleotide sequence ID" value="NZ_JAGGLV010000041.1"/>
</dbReference>
<evidence type="ECO:0000256" key="5">
    <source>
        <dbReference type="ARBA" id="ARBA00022692"/>
    </source>
</evidence>
<keyword evidence="4" id="KW-0309">Germination</keyword>
<protein>
    <submittedName>
        <fullName evidence="9">Spore germination protein</fullName>
    </submittedName>
</protein>
<feature type="transmembrane region" description="Helical" evidence="8">
    <location>
        <begin position="146"/>
        <end position="164"/>
    </location>
</feature>
<evidence type="ECO:0000256" key="4">
    <source>
        <dbReference type="ARBA" id="ARBA00022544"/>
    </source>
</evidence>
<feature type="transmembrane region" description="Helical" evidence="8">
    <location>
        <begin position="270"/>
        <end position="295"/>
    </location>
</feature>
<evidence type="ECO:0000256" key="8">
    <source>
        <dbReference type="SAM" id="Phobius"/>
    </source>
</evidence>
<keyword evidence="5 8" id="KW-0812">Transmembrane</keyword>
<keyword evidence="6 8" id="KW-1133">Transmembrane helix</keyword>
<feature type="transmembrane region" description="Helical" evidence="8">
    <location>
        <begin position="338"/>
        <end position="356"/>
    </location>
</feature>
<dbReference type="PANTHER" id="PTHR34975:SF2">
    <property type="entry name" value="SPORE GERMINATION PROTEIN A2"/>
    <property type="match status" value="1"/>
</dbReference>
<feature type="transmembrane region" description="Helical" evidence="8">
    <location>
        <begin position="219"/>
        <end position="241"/>
    </location>
</feature>
<feature type="transmembrane region" description="Helical" evidence="8">
    <location>
        <begin position="12"/>
        <end position="32"/>
    </location>
</feature>
<dbReference type="Pfam" id="PF03845">
    <property type="entry name" value="Spore_permease"/>
    <property type="match status" value="1"/>
</dbReference>
<evidence type="ECO:0000313" key="9">
    <source>
        <dbReference type="EMBL" id="MBP2116287.1"/>
    </source>
</evidence>
<dbReference type="InterPro" id="IPR004761">
    <property type="entry name" value="Spore_GerAB"/>
</dbReference>
<comment type="caution">
    <text evidence="9">The sequence shown here is derived from an EMBL/GenBank/DDBJ whole genome shotgun (WGS) entry which is preliminary data.</text>
</comment>
<evidence type="ECO:0000313" key="10">
    <source>
        <dbReference type="Proteomes" id="UP000773462"/>
    </source>
</evidence>
<feature type="transmembrane region" description="Helical" evidence="8">
    <location>
        <begin position="190"/>
        <end position="207"/>
    </location>
</feature>
<dbReference type="EMBL" id="JAGGLV010000041">
    <property type="protein sequence ID" value="MBP2116287.1"/>
    <property type="molecule type" value="Genomic_DNA"/>
</dbReference>
<dbReference type="Proteomes" id="UP000773462">
    <property type="component" value="Unassembled WGS sequence"/>
</dbReference>
<evidence type="ECO:0000256" key="3">
    <source>
        <dbReference type="ARBA" id="ARBA00022448"/>
    </source>
</evidence>
<organism evidence="9 10">
    <name type="scientific">Paenibacillus silagei</name>
    <dbReference type="NCBI Taxonomy" id="1670801"/>
    <lineage>
        <taxon>Bacteria</taxon>
        <taxon>Bacillati</taxon>
        <taxon>Bacillota</taxon>
        <taxon>Bacilli</taxon>
        <taxon>Bacillales</taxon>
        <taxon>Paenibacillaceae</taxon>
        <taxon>Paenibacillus</taxon>
    </lineage>
</organism>